<dbReference type="SUPFAM" id="SSF48508">
    <property type="entry name" value="Nuclear receptor ligand-binding domain"/>
    <property type="match status" value="1"/>
</dbReference>
<feature type="compositionally biased region" description="Basic and acidic residues" evidence="10">
    <location>
        <begin position="516"/>
        <end position="533"/>
    </location>
</feature>
<evidence type="ECO:0000313" key="14">
    <source>
        <dbReference type="Proteomes" id="UP000271974"/>
    </source>
</evidence>
<keyword evidence="6" id="KW-0238">DNA-binding</keyword>
<evidence type="ECO:0000259" key="11">
    <source>
        <dbReference type="PROSITE" id="PS51030"/>
    </source>
</evidence>
<feature type="region of interest" description="Disordered" evidence="10">
    <location>
        <begin position="186"/>
        <end position="208"/>
    </location>
</feature>
<dbReference type="PROSITE" id="PS51030">
    <property type="entry name" value="NUCLEAR_REC_DBD_2"/>
    <property type="match status" value="2"/>
</dbReference>
<evidence type="ECO:0000256" key="8">
    <source>
        <dbReference type="ARBA" id="ARBA00023170"/>
    </source>
</evidence>
<dbReference type="PRINTS" id="PR00047">
    <property type="entry name" value="STROIDFINGER"/>
</dbReference>
<evidence type="ECO:0000256" key="9">
    <source>
        <dbReference type="ARBA" id="ARBA00023242"/>
    </source>
</evidence>
<keyword evidence="3" id="KW-0863">Zinc-finger</keyword>
<dbReference type="PANTHER" id="PTHR45805:SF2">
    <property type="entry name" value="NUCLEAR HORMONE RECEPTOR HR3-RELATED"/>
    <property type="match status" value="1"/>
</dbReference>
<dbReference type="STRING" id="188477.A0A3S0ZUM2"/>
<protein>
    <recommendedName>
        <fullName evidence="15">Nuclear receptor domain-containing protein</fullName>
    </recommendedName>
</protein>
<evidence type="ECO:0000256" key="10">
    <source>
        <dbReference type="SAM" id="MobiDB-lite"/>
    </source>
</evidence>
<evidence type="ECO:0000256" key="7">
    <source>
        <dbReference type="ARBA" id="ARBA00023163"/>
    </source>
</evidence>
<dbReference type="GO" id="GO:0008270">
    <property type="term" value="F:zinc ion binding"/>
    <property type="evidence" value="ECO:0007669"/>
    <property type="project" value="UniProtKB-KW"/>
</dbReference>
<feature type="domain" description="NR LBD" evidence="12">
    <location>
        <begin position="617"/>
        <end position="845"/>
    </location>
</feature>
<organism evidence="13 14">
    <name type="scientific">Elysia chlorotica</name>
    <name type="common">Eastern emerald elysia</name>
    <name type="synonym">Sea slug</name>
    <dbReference type="NCBI Taxonomy" id="188477"/>
    <lineage>
        <taxon>Eukaryota</taxon>
        <taxon>Metazoa</taxon>
        <taxon>Spiralia</taxon>
        <taxon>Lophotrochozoa</taxon>
        <taxon>Mollusca</taxon>
        <taxon>Gastropoda</taxon>
        <taxon>Heterobranchia</taxon>
        <taxon>Euthyneura</taxon>
        <taxon>Panpulmonata</taxon>
        <taxon>Sacoglossa</taxon>
        <taxon>Placobranchoidea</taxon>
        <taxon>Plakobranchidae</taxon>
        <taxon>Elysia</taxon>
    </lineage>
</organism>
<evidence type="ECO:0000256" key="6">
    <source>
        <dbReference type="ARBA" id="ARBA00023125"/>
    </source>
</evidence>
<evidence type="ECO:0000313" key="13">
    <source>
        <dbReference type="EMBL" id="RUS87101.1"/>
    </source>
</evidence>
<dbReference type="Pfam" id="PF00105">
    <property type="entry name" value="zf-C4"/>
    <property type="match status" value="2"/>
</dbReference>
<keyword evidence="14" id="KW-1185">Reference proteome</keyword>
<evidence type="ECO:0000256" key="5">
    <source>
        <dbReference type="ARBA" id="ARBA00023015"/>
    </source>
</evidence>
<feature type="region of interest" description="Disordered" evidence="10">
    <location>
        <begin position="433"/>
        <end position="583"/>
    </location>
</feature>
<dbReference type="GO" id="GO:0005634">
    <property type="term" value="C:nucleus"/>
    <property type="evidence" value="ECO:0007669"/>
    <property type="project" value="UniProtKB-SubCell"/>
</dbReference>
<feature type="region of interest" description="Disordered" evidence="10">
    <location>
        <begin position="237"/>
        <end position="275"/>
    </location>
</feature>
<keyword evidence="8" id="KW-0675">Receptor</keyword>
<keyword evidence="2" id="KW-0479">Metal-binding</keyword>
<feature type="compositionally biased region" description="Low complexity" evidence="10">
    <location>
        <begin position="443"/>
        <end position="456"/>
    </location>
</feature>
<dbReference type="OrthoDB" id="5771769at2759"/>
<evidence type="ECO:0000259" key="12">
    <source>
        <dbReference type="PROSITE" id="PS51843"/>
    </source>
</evidence>
<proteinExistence type="predicted"/>
<dbReference type="SUPFAM" id="SSF57716">
    <property type="entry name" value="Glucocorticoid receptor-like (DNA-binding domain)"/>
    <property type="match status" value="2"/>
</dbReference>
<dbReference type="PROSITE" id="PS51843">
    <property type="entry name" value="NR_LBD"/>
    <property type="match status" value="1"/>
</dbReference>
<feature type="compositionally biased region" description="Basic and acidic residues" evidence="10">
    <location>
        <begin position="188"/>
        <end position="197"/>
    </location>
</feature>
<feature type="compositionally biased region" description="Polar residues" evidence="10">
    <location>
        <begin position="552"/>
        <end position="582"/>
    </location>
</feature>
<dbReference type="SMART" id="SM00399">
    <property type="entry name" value="ZnF_C4"/>
    <property type="match status" value="2"/>
</dbReference>
<dbReference type="PROSITE" id="PS00031">
    <property type="entry name" value="NUCLEAR_REC_DBD_1"/>
    <property type="match status" value="1"/>
</dbReference>
<keyword evidence="9" id="KW-0539">Nucleus</keyword>
<feature type="domain" description="Nuclear receptor" evidence="11">
    <location>
        <begin position="1"/>
        <end position="87"/>
    </location>
</feature>
<dbReference type="PANTHER" id="PTHR45805">
    <property type="entry name" value="NUCLEAR HORMONE RECEPTOR HR3-RELATED"/>
    <property type="match status" value="1"/>
</dbReference>
<sequence>VLLCQVCGDQAAGFYCGAYICEACKKFFIRASKLKQMKYVCLKQKNCNITKETRVHCQFCRYQKCLSLNMLYHKDGQKGEDKGNVQEIPCRVCSAPSSGFHFGALTCEGCKGFFRRMVNEREPGTYSCGRGGNCEVNSMTRNMCKACRYAKCLQIGMCIEGSRIGRQPNAVKHAISLEVKKQAACREGSLEKGERKPQKPLPFDEDSNTSTYSFDEFSEALHSSSVSTKACNCQDLDKHPVDNPGKQGSVHSVPLHSPGSGHSSWQNQGFSQQEHSNKDFFTASARSDQQTGYPFQDCNRSFAGNVQMDDQFSIGAQHLLQQRNSSYKTHQSQDATLSYNFVHNQESSSSNQMTIDSHVHAPINPEMIGQSDKYYGSKSNHLQEGNSHFNVTREHQTEPSLKLRHKFGLWKADAVSNSNGHTLKSMDIHSRSCSPWRHKNRLSTQSPNTHSSNSSHTRVDIPSPCEDMGYQKDRVSQSPSVSNNTWNGDSGSVGLYESTSKDNYESQRSRNPNPYCREKQPYFDTNEKDRIDSESNQNCRNRSEERSAPRSDMNNRSSSSVTYPDQPTEPANPSTGPRSESINIEDCNVSVSSTPNPPETSSSITGTWNFTNVHLDQEMELTAKILKSICLVEKAKADTYDAERLKDIKCAWELMMEHFHYHAKIMVRYAKKTSGFRDLKLDDQVKLLSGATYNLVLLNHTRAYEPDTGFYNYFNMTKRNWMKVLEYFPEFAVLHTHCRHCGIMAKEIGLTEKEYAYMSSMILLDDECEGIEEIHKVRELKDIFLSAFQHYESENFPKGSLRFGQMLLRLSEFSQFSLQHNMAVFQVMTKHPSLAIPQLYAEMYS</sequence>
<dbReference type="Gene3D" id="3.30.50.10">
    <property type="entry name" value="Erythroid Transcription Factor GATA-1, subunit A"/>
    <property type="match status" value="2"/>
</dbReference>
<feature type="compositionally biased region" description="Polar residues" evidence="10">
    <location>
        <begin position="476"/>
        <end position="490"/>
    </location>
</feature>
<keyword evidence="5" id="KW-0805">Transcription regulation</keyword>
<dbReference type="CDD" id="cd07179">
    <property type="entry name" value="2DBD_NR_DBD2"/>
    <property type="match status" value="1"/>
</dbReference>
<comment type="caution">
    <text evidence="13">The sequence shown here is derived from an EMBL/GenBank/DDBJ whole genome shotgun (WGS) entry which is preliminary data.</text>
</comment>
<dbReference type="Proteomes" id="UP000271974">
    <property type="component" value="Unassembled WGS sequence"/>
</dbReference>
<evidence type="ECO:0000256" key="1">
    <source>
        <dbReference type="ARBA" id="ARBA00004123"/>
    </source>
</evidence>
<reference evidence="13 14" key="1">
    <citation type="submission" date="2019-01" db="EMBL/GenBank/DDBJ databases">
        <title>A draft genome assembly of the solar-powered sea slug Elysia chlorotica.</title>
        <authorList>
            <person name="Cai H."/>
            <person name="Li Q."/>
            <person name="Fang X."/>
            <person name="Li J."/>
            <person name="Curtis N.E."/>
            <person name="Altenburger A."/>
            <person name="Shibata T."/>
            <person name="Feng M."/>
            <person name="Maeda T."/>
            <person name="Schwartz J.A."/>
            <person name="Shigenobu S."/>
            <person name="Lundholm N."/>
            <person name="Nishiyama T."/>
            <person name="Yang H."/>
            <person name="Hasebe M."/>
            <person name="Li S."/>
            <person name="Pierce S.K."/>
            <person name="Wang J."/>
        </authorList>
    </citation>
    <scope>NUCLEOTIDE SEQUENCE [LARGE SCALE GENOMIC DNA]</scope>
    <source>
        <strain evidence="13">EC2010</strain>
        <tissue evidence="13">Whole organism of an adult</tissue>
    </source>
</reference>
<dbReference type="InterPro" id="IPR035500">
    <property type="entry name" value="NHR-like_dom_sf"/>
</dbReference>
<feature type="domain" description="Nuclear receptor" evidence="11">
    <location>
        <begin position="87"/>
        <end position="164"/>
    </location>
</feature>
<comment type="subcellular location">
    <subcellularLocation>
        <location evidence="1">Nucleus</location>
    </subcellularLocation>
</comment>
<feature type="compositionally biased region" description="Basic and acidic residues" evidence="10">
    <location>
        <begin position="499"/>
        <end position="508"/>
    </location>
</feature>
<dbReference type="InterPro" id="IPR000536">
    <property type="entry name" value="Nucl_hrmn_rcpt_lig-bd"/>
</dbReference>
<name>A0A3S0ZUM2_ELYCH</name>
<dbReference type="SMART" id="SM00430">
    <property type="entry name" value="HOLI"/>
    <property type="match status" value="1"/>
</dbReference>
<keyword evidence="4" id="KW-0862">Zinc</keyword>
<evidence type="ECO:0000256" key="3">
    <source>
        <dbReference type="ARBA" id="ARBA00022771"/>
    </source>
</evidence>
<gene>
    <name evidence="13" type="ORF">EGW08_005177</name>
</gene>
<dbReference type="Pfam" id="PF00104">
    <property type="entry name" value="Hormone_recep"/>
    <property type="match status" value="1"/>
</dbReference>
<evidence type="ECO:0000256" key="2">
    <source>
        <dbReference type="ARBA" id="ARBA00022723"/>
    </source>
</evidence>
<dbReference type="GO" id="GO:0004879">
    <property type="term" value="F:nuclear receptor activity"/>
    <property type="evidence" value="ECO:0007669"/>
    <property type="project" value="TreeGrafter"/>
</dbReference>
<dbReference type="CDD" id="cd06916">
    <property type="entry name" value="NR_DBD_like"/>
    <property type="match status" value="1"/>
</dbReference>
<dbReference type="GO" id="GO:0000978">
    <property type="term" value="F:RNA polymerase II cis-regulatory region sequence-specific DNA binding"/>
    <property type="evidence" value="ECO:0007669"/>
    <property type="project" value="TreeGrafter"/>
</dbReference>
<dbReference type="Gene3D" id="1.10.565.10">
    <property type="entry name" value="Retinoid X Receptor"/>
    <property type="match status" value="1"/>
</dbReference>
<dbReference type="InterPro" id="IPR013088">
    <property type="entry name" value="Znf_NHR/GATA"/>
</dbReference>
<evidence type="ECO:0008006" key="15">
    <source>
        <dbReference type="Google" id="ProtNLM"/>
    </source>
</evidence>
<dbReference type="EMBL" id="RQTK01000120">
    <property type="protein sequence ID" value="RUS87101.1"/>
    <property type="molecule type" value="Genomic_DNA"/>
</dbReference>
<keyword evidence="7" id="KW-0804">Transcription</keyword>
<feature type="compositionally biased region" description="Polar residues" evidence="10">
    <location>
        <begin position="260"/>
        <end position="274"/>
    </location>
</feature>
<dbReference type="InterPro" id="IPR001628">
    <property type="entry name" value="Znf_hrmn_rcpt"/>
</dbReference>
<accession>A0A3S0ZUM2</accession>
<evidence type="ECO:0000256" key="4">
    <source>
        <dbReference type="ARBA" id="ARBA00022833"/>
    </source>
</evidence>
<feature type="non-terminal residue" evidence="13">
    <location>
        <position position="1"/>
    </location>
</feature>
<dbReference type="AlphaFoldDB" id="A0A3S0ZUM2"/>